<dbReference type="PROSITE" id="PS50967">
    <property type="entry name" value="HRDC"/>
    <property type="match status" value="1"/>
</dbReference>
<dbReference type="InterPro" id="IPR010997">
    <property type="entry name" value="HRDC-like_sf"/>
</dbReference>
<dbReference type="GO" id="GO:0006139">
    <property type="term" value="P:nucleobase-containing compound metabolic process"/>
    <property type="evidence" value="ECO:0007669"/>
    <property type="project" value="InterPro"/>
</dbReference>
<dbReference type="CDD" id="cd06142">
    <property type="entry name" value="RNaseD_exo"/>
    <property type="match status" value="1"/>
</dbReference>
<gene>
    <name evidence="2" type="ORF">G7Y31_06950</name>
</gene>
<dbReference type="PANTHER" id="PTHR47649:SF1">
    <property type="entry name" value="RIBONUCLEASE D"/>
    <property type="match status" value="1"/>
</dbReference>
<dbReference type="KEGG" id="cliz:G7Y31_06950"/>
<dbReference type="SMART" id="SM00341">
    <property type="entry name" value="HRDC"/>
    <property type="match status" value="1"/>
</dbReference>
<dbReference type="Proteomes" id="UP000594681">
    <property type="component" value="Chromosome"/>
</dbReference>
<dbReference type="GO" id="GO:0000166">
    <property type="term" value="F:nucleotide binding"/>
    <property type="evidence" value="ECO:0007669"/>
    <property type="project" value="InterPro"/>
</dbReference>
<keyword evidence="3" id="KW-1185">Reference proteome</keyword>
<evidence type="ECO:0000313" key="2">
    <source>
        <dbReference type="EMBL" id="QPK80339.1"/>
    </source>
</evidence>
<dbReference type="InterPro" id="IPR002121">
    <property type="entry name" value="HRDC_dom"/>
</dbReference>
<dbReference type="Gene3D" id="3.30.420.10">
    <property type="entry name" value="Ribonuclease H-like superfamily/Ribonuclease H"/>
    <property type="match status" value="1"/>
</dbReference>
<proteinExistence type="predicted"/>
<evidence type="ECO:0000259" key="1">
    <source>
        <dbReference type="PROSITE" id="PS50967"/>
    </source>
</evidence>
<dbReference type="SUPFAM" id="SSF53098">
    <property type="entry name" value="Ribonuclease H-like"/>
    <property type="match status" value="1"/>
</dbReference>
<organism evidence="2 3">
    <name type="scientific">Corynebacterium lizhenjunii</name>
    <dbReference type="NCBI Taxonomy" id="2709394"/>
    <lineage>
        <taxon>Bacteria</taxon>
        <taxon>Bacillati</taxon>
        <taxon>Actinomycetota</taxon>
        <taxon>Actinomycetes</taxon>
        <taxon>Mycobacteriales</taxon>
        <taxon>Corynebacteriaceae</taxon>
        <taxon>Corynebacterium</taxon>
    </lineage>
</organism>
<dbReference type="Pfam" id="PF18305">
    <property type="entry name" value="DNA_pol_A_exoN"/>
    <property type="match status" value="1"/>
</dbReference>
<dbReference type="InterPro" id="IPR051086">
    <property type="entry name" value="RNase_D-like"/>
</dbReference>
<accession>A0A7T0KGT7</accession>
<dbReference type="SMART" id="SM00474">
    <property type="entry name" value="35EXOc"/>
    <property type="match status" value="1"/>
</dbReference>
<dbReference type="InterPro" id="IPR012337">
    <property type="entry name" value="RNaseH-like_sf"/>
</dbReference>
<dbReference type="SUPFAM" id="SSF47819">
    <property type="entry name" value="HRDC-like"/>
    <property type="match status" value="1"/>
</dbReference>
<feature type="domain" description="HRDC" evidence="1">
    <location>
        <begin position="232"/>
        <end position="310"/>
    </location>
</feature>
<dbReference type="InterPro" id="IPR036397">
    <property type="entry name" value="RNaseH_sf"/>
</dbReference>
<evidence type="ECO:0000313" key="3">
    <source>
        <dbReference type="Proteomes" id="UP000594681"/>
    </source>
</evidence>
<protein>
    <submittedName>
        <fullName evidence="2">HRDC domain-containing protein</fullName>
    </submittedName>
</protein>
<dbReference type="AlphaFoldDB" id="A0A7T0KGT7"/>
<reference evidence="2 3" key="1">
    <citation type="submission" date="2020-11" db="EMBL/GenBank/DDBJ databases">
        <title>Corynebacterium sp. ZJ-599.</title>
        <authorList>
            <person name="Zhou J."/>
        </authorList>
    </citation>
    <scope>NUCLEOTIDE SEQUENCE [LARGE SCALE GENOMIC DNA]</scope>
    <source>
        <strain evidence="2 3">ZJ-599</strain>
    </source>
</reference>
<name>A0A7T0KGT7_9CORY</name>
<dbReference type="InterPro" id="IPR041605">
    <property type="entry name" value="Exo_C"/>
</dbReference>
<dbReference type="GO" id="GO:0003676">
    <property type="term" value="F:nucleic acid binding"/>
    <property type="evidence" value="ECO:0007669"/>
    <property type="project" value="InterPro"/>
</dbReference>
<dbReference type="Pfam" id="PF01612">
    <property type="entry name" value="DNA_pol_A_exo1"/>
    <property type="match status" value="1"/>
</dbReference>
<dbReference type="InterPro" id="IPR002562">
    <property type="entry name" value="3'-5'_exonuclease_dom"/>
</dbReference>
<dbReference type="EMBL" id="CP064954">
    <property type="protein sequence ID" value="QPK80339.1"/>
    <property type="molecule type" value="Genomic_DNA"/>
</dbReference>
<dbReference type="GO" id="GO:0008408">
    <property type="term" value="F:3'-5' exonuclease activity"/>
    <property type="evidence" value="ECO:0007669"/>
    <property type="project" value="InterPro"/>
</dbReference>
<dbReference type="Gene3D" id="1.10.150.80">
    <property type="entry name" value="HRDC domain"/>
    <property type="match status" value="2"/>
</dbReference>
<dbReference type="InterPro" id="IPR044876">
    <property type="entry name" value="HRDC_dom_sf"/>
</dbReference>
<sequence length="430" mass="48204">MMDIELRVPREGTPALLRTPEQFADAAHALSAGRGPFAIDTERASAYRYDDRAFVVQVRRHGAGTFLFAPEGHRAELGAALEPVLNGQQWIIHAAPSDLPCLGWLGLSPGAIFDTELAARLCGCERSNLAFLVSELLGFELAKQHGAADWSQPDLPQEWLDYAALDVEFLAELAQLLETMLRAQNKWEWAQAEFSHILATNAQPCSSEVSALHLAPHPEQWREVKGVRGLKDRRQLQVARTLWQVRDSQARAQDTSPARILSNRCLVEIAYAQPESITQLKRISCLPRRASERKLWWEAVETAYMSPAQAWPHLTRPQQVPPKSQWSRDYPQQWEIYQELRSRCEERADSLHLRPEVLVSTSVMRAFVWAVAGLAAAPGVHNNIAGSVRTLADAEALLRRHDCRDWQIDILLPLLAPLLPSRGVPGAEQC</sequence>
<dbReference type="PANTHER" id="PTHR47649">
    <property type="entry name" value="RIBONUCLEASE D"/>
    <property type="match status" value="1"/>
</dbReference>
<dbReference type="Pfam" id="PF00570">
    <property type="entry name" value="HRDC"/>
    <property type="match status" value="1"/>
</dbReference>